<proteinExistence type="predicted"/>
<organism evidence="1 2">
    <name type="scientific">Citrus sinensis</name>
    <name type="common">Sweet orange</name>
    <name type="synonym">Citrus aurantium var. sinensis</name>
    <dbReference type="NCBI Taxonomy" id="2711"/>
    <lineage>
        <taxon>Eukaryota</taxon>
        <taxon>Viridiplantae</taxon>
        <taxon>Streptophyta</taxon>
        <taxon>Embryophyta</taxon>
        <taxon>Tracheophyta</taxon>
        <taxon>Spermatophyta</taxon>
        <taxon>Magnoliopsida</taxon>
        <taxon>eudicotyledons</taxon>
        <taxon>Gunneridae</taxon>
        <taxon>Pentapetalae</taxon>
        <taxon>rosids</taxon>
        <taxon>malvids</taxon>
        <taxon>Sapindales</taxon>
        <taxon>Rutaceae</taxon>
        <taxon>Aurantioideae</taxon>
        <taxon>Citrus</taxon>
    </lineage>
</organism>
<dbReference type="EMBL" id="CM039176">
    <property type="protein sequence ID" value="KAH9714296.1"/>
    <property type="molecule type" value="Genomic_DNA"/>
</dbReference>
<evidence type="ECO:0000313" key="2">
    <source>
        <dbReference type="Proteomes" id="UP000829398"/>
    </source>
</evidence>
<evidence type="ECO:0000313" key="1">
    <source>
        <dbReference type="EMBL" id="KAH9714296.1"/>
    </source>
</evidence>
<protein>
    <submittedName>
        <fullName evidence="1">F-box/LRR-repeat protein</fullName>
    </submittedName>
</protein>
<gene>
    <name evidence="1" type="ORF">KPL71_020607</name>
</gene>
<sequence length="641" mass="73988">MNLCFQQEIGLADDVLVDELDVPAPARGTLLPDVCSSLLVFVEAYPTNTTLTKYVKTSVKLILDELRNEMIRSTDVAPKFLSFVKALGLYQMPLKIFKVMGDNTDGLDRISSLPPFIVHHIMSYLSAKDVAKTSILSKRWSYFRASFPILDFDQSDYLGTEFWDGDLDILDLEIYAESYYEQTMKFVEFVNVTLHRFYELKLRMRKFRIFISPNQVKDLSDILDRWILEAVEHRVEDLNVDVLTKKDRLYSLPQTIFYAKSVTTLKLGGFKLEQPFDSMRLPFLKSLTLHYVHINEQILQKFMSECPLLEELSLFSCWGIKYICISKPLKLKTIRIVKTLGEDHLESIKIVAPNLQKISLGFEDRQIEPHVLELSGCLQLIDLEIVGKTFSDQEFHDLISNFPLLENLTLRYCCSLEKIMISSNRLKELCIDSCVNLKAIDLVTPNLLSFTYVSNPVPTFSITASCPWRVAFNYGAADVSWYINIKEFLSASNQIDELTILDSSMRTTFNLEDFQNIPPLPPCGVECLSLYTDALPSKYAALLDSIFWICFPKFLSITSGGENRNKFIKWLCMELMNEYVYCCNSLRMKCWRHYLKGFVISSSEMKEDNEPVDIDNLLDNLSTRPSETLRFRLEWSFPTYD</sequence>
<comment type="caution">
    <text evidence="1">The sequence shown here is derived from an EMBL/GenBank/DDBJ whole genome shotgun (WGS) entry which is preliminary data.</text>
</comment>
<keyword evidence="2" id="KW-1185">Reference proteome</keyword>
<dbReference type="Proteomes" id="UP000829398">
    <property type="component" value="Chromosome 7"/>
</dbReference>
<name>A0ACB8JBM6_CITSI</name>
<reference evidence="2" key="1">
    <citation type="journal article" date="2023" name="Hortic. Res.">
        <title>A chromosome-level phased genome enabling allele-level studies in sweet orange: a case study on citrus Huanglongbing tolerance.</title>
        <authorList>
            <person name="Wu B."/>
            <person name="Yu Q."/>
            <person name="Deng Z."/>
            <person name="Duan Y."/>
            <person name="Luo F."/>
            <person name="Gmitter F. Jr."/>
        </authorList>
    </citation>
    <scope>NUCLEOTIDE SEQUENCE [LARGE SCALE GENOMIC DNA]</scope>
    <source>
        <strain evidence="2">cv. Valencia</strain>
    </source>
</reference>
<accession>A0ACB8JBM6</accession>